<dbReference type="EMBL" id="BONZ01000089">
    <property type="protein sequence ID" value="GIH20095.1"/>
    <property type="molecule type" value="Genomic_DNA"/>
</dbReference>
<accession>A0A8J3VVB0</accession>
<keyword evidence="1" id="KW-0472">Membrane</keyword>
<keyword evidence="1" id="KW-0812">Transmembrane</keyword>
<feature type="transmembrane region" description="Helical" evidence="1">
    <location>
        <begin position="97"/>
        <end position="121"/>
    </location>
</feature>
<gene>
    <name evidence="3" type="ORF">Raf01_82670</name>
</gene>
<dbReference type="AlphaFoldDB" id="A0A8J3VVB0"/>
<dbReference type="Pfam" id="PF14219">
    <property type="entry name" value="DUF4328"/>
    <property type="match status" value="1"/>
</dbReference>
<feature type="transmembrane region" description="Helical" evidence="1">
    <location>
        <begin position="133"/>
        <end position="157"/>
    </location>
</feature>
<protein>
    <recommendedName>
        <fullName evidence="2">DUF4328 domain-containing protein</fullName>
    </recommendedName>
</protein>
<keyword evidence="1" id="KW-1133">Transmembrane helix</keyword>
<feature type="transmembrane region" description="Helical" evidence="1">
    <location>
        <begin position="169"/>
        <end position="189"/>
    </location>
</feature>
<proteinExistence type="predicted"/>
<dbReference type="InterPro" id="IPR025565">
    <property type="entry name" value="DUF4328"/>
</dbReference>
<feature type="domain" description="DUF4328" evidence="2">
    <location>
        <begin position="52"/>
        <end position="193"/>
    </location>
</feature>
<keyword evidence="4" id="KW-1185">Reference proteome</keyword>
<organism evidence="3 4">
    <name type="scientific">Rugosimonospora africana</name>
    <dbReference type="NCBI Taxonomy" id="556532"/>
    <lineage>
        <taxon>Bacteria</taxon>
        <taxon>Bacillati</taxon>
        <taxon>Actinomycetota</taxon>
        <taxon>Actinomycetes</taxon>
        <taxon>Micromonosporales</taxon>
        <taxon>Micromonosporaceae</taxon>
        <taxon>Rugosimonospora</taxon>
    </lineage>
</organism>
<sequence>MGSMDVVHPATTHPLRTPATLAVGGLWVMAALSALKALSTPWVPDADGGTAALLDVLSTLLVVGWIYTAVTFLMWLYRARENLDRRGDTALTWKKGWTIGGWFIPVADLFIPAAVVSEVFARSRPGAFRTWKVPRLVVVWWVAFVLGLIRFTFTTVYADGTRHVTGVQFWNAVNGVAGAVAAVLAVRIVQQVTAWQSGDDWSAGAR</sequence>
<evidence type="ECO:0000313" key="4">
    <source>
        <dbReference type="Proteomes" id="UP000642748"/>
    </source>
</evidence>
<name>A0A8J3VVB0_9ACTN</name>
<comment type="caution">
    <text evidence="3">The sequence shown here is derived from an EMBL/GenBank/DDBJ whole genome shotgun (WGS) entry which is preliminary data.</text>
</comment>
<reference evidence="3" key="1">
    <citation type="submission" date="2021-01" db="EMBL/GenBank/DDBJ databases">
        <title>Whole genome shotgun sequence of Rugosimonospora africana NBRC 104875.</title>
        <authorList>
            <person name="Komaki H."/>
            <person name="Tamura T."/>
        </authorList>
    </citation>
    <scope>NUCLEOTIDE SEQUENCE</scope>
    <source>
        <strain evidence="3">NBRC 104875</strain>
    </source>
</reference>
<evidence type="ECO:0000256" key="1">
    <source>
        <dbReference type="SAM" id="Phobius"/>
    </source>
</evidence>
<dbReference type="Proteomes" id="UP000642748">
    <property type="component" value="Unassembled WGS sequence"/>
</dbReference>
<feature type="transmembrane region" description="Helical" evidence="1">
    <location>
        <begin position="51"/>
        <end position="77"/>
    </location>
</feature>
<feature type="transmembrane region" description="Helical" evidence="1">
    <location>
        <begin position="20"/>
        <end position="39"/>
    </location>
</feature>
<evidence type="ECO:0000259" key="2">
    <source>
        <dbReference type="Pfam" id="PF14219"/>
    </source>
</evidence>
<evidence type="ECO:0000313" key="3">
    <source>
        <dbReference type="EMBL" id="GIH20095.1"/>
    </source>
</evidence>